<evidence type="ECO:0000313" key="4">
    <source>
        <dbReference type="Proteomes" id="UP000050640"/>
    </source>
</evidence>
<feature type="chain" id="PRO_5006447598" evidence="3">
    <location>
        <begin position="18"/>
        <end position="243"/>
    </location>
</feature>
<dbReference type="GO" id="GO:0005737">
    <property type="term" value="C:cytoplasm"/>
    <property type="evidence" value="ECO:0007669"/>
    <property type="project" value="UniProtKB-SubCell"/>
</dbReference>
<sequence>MICSAIIFYILLARSLSENAEDRNLLNKPLSHSIIADAVKIAIKNATVELEDKTILYYLEAKSLPKVKYYGNLLYLHGAAYSSRDWNRSEPSIMQLSAAAGYRTIAIDLPGFSQSWTKSPISGDRSTFMSATVKGLNIHKPIIISPSASGSYSVPYVLNNPNKIAAFVPVAPCCVYSDGWENFTVPTLIIYGSEDKASISRELLKIPNKNLVIIPDAPHAAYIKKPMDFVTALINFLYSLRPS</sequence>
<dbReference type="PANTHER" id="PTHR46197:SF3">
    <property type="entry name" value="AB HYDROLASE-1 DOMAIN-CONTAINING PROTEIN"/>
    <property type="match status" value="1"/>
</dbReference>
<dbReference type="PANTHER" id="PTHR46197">
    <property type="entry name" value="PROTEIN ABHD14B-LIKE"/>
    <property type="match status" value="1"/>
</dbReference>
<dbReference type="STRING" id="1147741.A0A0R3RLA2"/>
<accession>A0A0R3RLA2</accession>
<dbReference type="Proteomes" id="UP000050640">
    <property type="component" value="Unplaced"/>
</dbReference>
<keyword evidence="4" id="KW-1185">Reference proteome</keyword>
<keyword evidence="2" id="KW-0963">Cytoplasm</keyword>
<keyword evidence="3" id="KW-0732">Signal</keyword>
<evidence type="ECO:0000256" key="1">
    <source>
        <dbReference type="ARBA" id="ARBA00004496"/>
    </source>
</evidence>
<evidence type="ECO:0000313" key="5">
    <source>
        <dbReference type="WBParaSite" id="EEL_0000226101-mRNA-1"/>
    </source>
</evidence>
<dbReference type="SUPFAM" id="SSF53474">
    <property type="entry name" value="alpha/beta-Hydrolases"/>
    <property type="match status" value="1"/>
</dbReference>
<dbReference type="InterPro" id="IPR029058">
    <property type="entry name" value="AB_hydrolase_fold"/>
</dbReference>
<dbReference type="AlphaFoldDB" id="A0A0R3RLA2"/>
<protein>
    <submittedName>
        <fullName evidence="5">AB hydrolase-1 domain-containing protein</fullName>
    </submittedName>
</protein>
<name>A0A0R3RLA2_9BILA</name>
<proteinExistence type="predicted"/>
<comment type="subcellular location">
    <subcellularLocation>
        <location evidence="1">Cytoplasm</location>
    </subcellularLocation>
</comment>
<dbReference type="Gene3D" id="3.40.50.1820">
    <property type="entry name" value="alpha/beta hydrolase"/>
    <property type="match status" value="1"/>
</dbReference>
<feature type="signal peptide" evidence="3">
    <location>
        <begin position="1"/>
        <end position="17"/>
    </location>
</feature>
<reference evidence="5" key="1">
    <citation type="submission" date="2017-02" db="UniProtKB">
        <authorList>
            <consortium name="WormBaseParasite"/>
        </authorList>
    </citation>
    <scope>IDENTIFICATION</scope>
</reference>
<organism evidence="4 5">
    <name type="scientific">Elaeophora elaphi</name>
    <dbReference type="NCBI Taxonomy" id="1147741"/>
    <lineage>
        <taxon>Eukaryota</taxon>
        <taxon>Metazoa</taxon>
        <taxon>Ecdysozoa</taxon>
        <taxon>Nematoda</taxon>
        <taxon>Chromadorea</taxon>
        <taxon>Rhabditida</taxon>
        <taxon>Spirurina</taxon>
        <taxon>Spiruromorpha</taxon>
        <taxon>Filarioidea</taxon>
        <taxon>Onchocercidae</taxon>
        <taxon>Elaeophora</taxon>
    </lineage>
</organism>
<evidence type="ECO:0000256" key="2">
    <source>
        <dbReference type="ARBA" id="ARBA00022490"/>
    </source>
</evidence>
<evidence type="ECO:0000256" key="3">
    <source>
        <dbReference type="SAM" id="SignalP"/>
    </source>
</evidence>
<dbReference type="WBParaSite" id="EEL_0000226101-mRNA-1">
    <property type="protein sequence ID" value="EEL_0000226101-mRNA-1"/>
    <property type="gene ID" value="EEL_0000226101"/>
</dbReference>